<organism evidence="9 10">
    <name type="scientific">Undibacterium oligocarboniphilum</name>
    <dbReference type="NCBI Taxonomy" id="666702"/>
    <lineage>
        <taxon>Bacteria</taxon>
        <taxon>Pseudomonadati</taxon>
        <taxon>Pseudomonadota</taxon>
        <taxon>Betaproteobacteria</taxon>
        <taxon>Burkholderiales</taxon>
        <taxon>Oxalobacteraceae</taxon>
        <taxon>Undibacterium</taxon>
    </lineage>
</organism>
<comment type="caution">
    <text evidence="9">The sequence shown here is derived from an EMBL/GenBank/DDBJ whole genome shotgun (WGS) entry which is preliminary data.</text>
</comment>
<dbReference type="EMBL" id="JABXYJ010000004">
    <property type="protein sequence ID" value="NVO77956.1"/>
    <property type="molecule type" value="Genomic_DNA"/>
</dbReference>
<protein>
    <submittedName>
        <fullName evidence="9">AzlC family ABC transporter permease</fullName>
    </submittedName>
</protein>
<evidence type="ECO:0000256" key="4">
    <source>
        <dbReference type="ARBA" id="ARBA00022475"/>
    </source>
</evidence>
<evidence type="ECO:0000313" key="10">
    <source>
        <dbReference type="Proteomes" id="UP000588051"/>
    </source>
</evidence>
<dbReference type="GO" id="GO:1903785">
    <property type="term" value="P:L-valine transmembrane transport"/>
    <property type="evidence" value="ECO:0007669"/>
    <property type="project" value="TreeGrafter"/>
</dbReference>
<feature type="transmembrane region" description="Helical" evidence="8">
    <location>
        <begin position="110"/>
        <end position="130"/>
    </location>
</feature>
<evidence type="ECO:0000256" key="1">
    <source>
        <dbReference type="ARBA" id="ARBA00004651"/>
    </source>
</evidence>
<feature type="transmembrane region" description="Helical" evidence="8">
    <location>
        <begin position="216"/>
        <end position="237"/>
    </location>
</feature>
<feature type="transmembrane region" description="Helical" evidence="8">
    <location>
        <begin position="179"/>
        <end position="196"/>
    </location>
</feature>
<dbReference type="AlphaFoldDB" id="A0A850QPF4"/>
<keyword evidence="4" id="KW-1003">Cell membrane</keyword>
<evidence type="ECO:0000313" key="9">
    <source>
        <dbReference type="EMBL" id="NVO77956.1"/>
    </source>
</evidence>
<dbReference type="RefSeq" id="WP_176803326.1">
    <property type="nucleotide sequence ID" value="NZ_JABXYJ010000004.1"/>
</dbReference>
<evidence type="ECO:0000256" key="5">
    <source>
        <dbReference type="ARBA" id="ARBA00022692"/>
    </source>
</evidence>
<reference evidence="9 10" key="1">
    <citation type="submission" date="2020-06" db="EMBL/GenBank/DDBJ databases">
        <authorList>
            <person name="Qiu C."/>
            <person name="Liu Z."/>
        </authorList>
    </citation>
    <scope>NUCLEOTIDE SEQUENCE [LARGE SCALE GENOMIC DNA]</scope>
    <source>
        <strain evidence="9 10">EM 1</strain>
    </source>
</reference>
<evidence type="ECO:0000256" key="8">
    <source>
        <dbReference type="SAM" id="Phobius"/>
    </source>
</evidence>
<keyword evidence="7 8" id="KW-0472">Membrane</keyword>
<dbReference type="InterPro" id="IPR011606">
    <property type="entry name" value="Brnchd-chn_aa_trnsp_permease"/>
</dbReference>
<keyword evidence="5 8" id="KW-0812">Transmembrane</keyword>
<accession>A0A850QPF4</accession>
<evidence type="ECO:0000256" key="2">
    <source>
        <dbReference type="ARBA" id="ARBA00010735"/>
    </source>
</evidence>
<feature type="transmembrane region" description="Helical" evidence="8">
    <location>
        <begin position="66"/>
        <end position="90"/>
    </location>
</feature>
<keyword evidence="3" id="KW-0813">Transport</keyword>
<evidence type="ECO:0000256" key="6">
    <source>
        <dbReference type="ARBA" id="ARBA00022989"/>
    </source>
</evidence>
<evidence type="ECO:0000256" key="3">
    <source>
        <dbReference type="ARBA" id="ARBA00022448"/>
    </source>
</evidence>
<name>A0A850QPF4_9BURK</name>
<dbReference type="PANTHER" id="PTHR34979">
    <property type="entry name" value="INNER MEMBRANE PROTEIN YGAZ"/>
    <property type="match status" value="1"/>
</dbReference>
<keyword evidence="10" id="KW-1185">Reference proteome</keyword>
<sequence>MKSVTVLSSRQQKTGMLLRGARDTLPMLVGAAPFGMIFGALVATSPMLPWHGQLMSLTVYAGSSQFIAAGLVASHTGMLVIWLTTLIVNLRHMLYAATLLPHVAHLSSRWRWLLGFLLTDETFAVVAGYHQRVLSADEQRYAHWYFLGSGLAMYGNWQVWTLVGLLFGTLFPQLQNMGLDYAMVATFLAIVVPQLSRIPQLAAALAAGSFAYLLQGMPYKLGLMAAVLIGVLTGMALSKRGAQDGQKGGAA</sequence>
<dbReference type="PANTHER" id="PTHR34979:SF1">
    <property type="entry name" value="INNER MEMBRANE PROTEIN YGAZ"/>
    <property type="match status" value="1"/>
</dbReference>
<comment type="subcellular location">
    <subcellularLocation>
        <location evidence="1">Cell membrane</location>
        <topology evidence="1">Multi-pass membrane protein</topology>
    </subcellularLocation>
</comment>
<dbReference type="Pfam" id="PF03591">
    <property type="entry name" value="AzlC"/>
    <property type="match status" value="1"/>
</dbReference>
<dbReference type="GO" id="GO:0005886">
    <property type="term" value="C:plasma membrane"/>
    <property type="evidence" value="ECO:0007669"/>
    <property type="project" value="UniProtKB-SubCell"/>
</dbReference>
<keyword evidence="6 8" id="KW-1133">Transmembrane helix</keyword>
<feature type="transmembrane region" description="Helical" evidence="8">
    <location>
        <begin position="142"/>
        <end position="167"/>
    </location>
</feature>
<feature type="transmembrane region" description="Helical" evidence="8">
    <location>
        <begin position="25"/>
        <end position="46"/>
    </location>
</feature>
<evidence type="ECO:0000256" key="7">
    <source>
        <dbReference type="ARBA" id="ARBA00023136"/>
    </source>
</evidence>
<gene>
    <name evidence="9" type="ORF">HV832_08925</name>
</gene>
<proteinExistence type="inferred from homology"/>
<comment type="similarity">
    <text evidence="2">Belongs to the AzlC family.</text>
</comment>
<dbReference type="Proteomes" id="UP000588051">
    <property type="component" value="Unassembled WGS sequence"/>
</dbReference>